<gene>
    <name evidence="1" type="ORF">NEF87_002197</name>
</gene>
<evidence type="ECO:0008006" key="3">
    <source>
        <dbReference type="Google" id="ProtNLM"/>
    </source>
</evidence>
<dbReference type="Proteomes" id="UP001208689">
    <property type="component" value="Chromosome"/>
</dbReference>
<organism evidence="1 2">
    <name type="scientific">Candidatus Lokiarchaeum ossiferum</name>
    <dbReference type="NCBI Taxonomy" id="2951803"/>
    <lineage>
        <taxon>Archaea</taxon>
        <taxon>Promethearchaeati</taxon>
        <taxon>Promethearchaeota</taxon>
        <taxon>Promethearchaeia</taxon>
        <taxon>Promethearchaeales</taxon>
        <taxon>Promethearchaeaceae</taxon>
        <taxon>Candidatus Lokiarchaeum</taxon>
    </lineage>
</organism>
<keyword evidence="2" id="KW-1185">Reference proteome</keyword>
<accession>A0ABY6HSS4</accession>
<reference evidence="1" key="1">
    <citation type="submission" date="2022-09" db="EMBL/GenBank/DDBJ databases">
        <title>Actin cytoskeleton and complex cell architecture in an #Asgard archaeon.</title>
        <authorList>
            <person name="Ponce Toledo R.I."/>
            <person name="Schleper C."/>
            <person name="Rodrigues Oliveira T."/>
            <person name="Wollweber F."/>
            <person name="Xu J."/>
            <person name="Rittmann S."/>
            <person name="Klingl A."/>
            <person name="Pilhofer M."/>
        </authorList>
    </citation>
    <scope>NUCLEOTIDE SEQUENCE</scope>
    <source>
        <strain evidence="1">B-35</strain>
    </source>
</reference>
<name>A0ABY6HSS4_9ARCH</name>
<dbReference type="EMBL" id="CP104013">
    <property type="protein sequence ID" value="UYP45912.1"/>
    <property type="molecule type" value="Genomic_DNA"/>
</dbReference>
<proteinExistence type="predicted"/>
<sequence>MRDNYQFTINASNLLGLQYYIEEIEGGFLIFYKRKGDFLAAQLDRSNPTEIKDWILSKRIDPNHPAIIELVELMKNFEKMDKK</sequence>
<protein>
    <recommendedName>
        <fullName evidence="3">DUF5659 domain-containing protein</fullName>
    </recommendedName>
</protein>
<evidence type="ECO:0000313" key="1">
    <source>
        <dbReference type="EMBL" id="UYP45912.1"/>
    </source>
</evidence>
<evidence type="ECO:0000313" key="2">
    <source>
        <dbReference type="Proteomes" id="UP001208689"/>
    </source>
</evidence>